<sequence>MLPRFATNVSPILPHLLLIIRTGFLISSHLSTKKKLGKPNWYDDLTIEASTHVEEGKNEEAEVEGGEDSSPAP</sequence>
<name>A0AAV3Q8Y0_LITER</name>
<dbReference type="Proteomes" id="UP001454036">
    <property type="component" value="Unassembled WGS sequence"/>
</dbReference>
<comment type="caution">
    <text evidence="2">The sequence shown here is derived from an EMBL/GenBank/DDBJ whole genome shotgun (WGS) entry which is preliminary data.</text>
</comment>
<reference evidence="2 3" key="1">
    <citation type="submission" date="2024-01" db="EMBL/GenBank/DDBJ databases">
        <title>The complete chloroplast genome sequence of Lithospermum erythrorhizon: insights into the phylogenetic relationship among Boraginaceae species and the maternal lineages of purple gromwells.</title>
        <authorList>
            <person name="Okada T."/>
            <person name="Watanabe K."/>
        </authorList>
    </citation>
    <scope>NUCLEOTIDE SEQUENCE [LARGE SCALE GENOMIC DNA]</scope>
</reference>
<dbReference type="EMBL" id="BAABME010020301">
    <property type="protein sequence ID" value="GAA0160013.1"/>
    <property type="molecule type" value="Genomic_DNA"/>
</dbReference>
<evidence type="ECO:0000256" key="1">
    <source>
        <dbReference type="SAM" id="MobiDB-lite"/>
    </source>
</evidence>
<proteinExistence type="predicted"/>
<evidence type="ECO:0000313" key="3">
    <source>
        <dbReference type="Proteomes" id="UP001454036"/>
    </source>
</evidence>
<protein>
    <submittedName>
        <fullName evidence="2">Uncharacterized protein</fullName>
    </submittedName>
</protein>
<gene>
    <name evidence="2" type="ORF">LIER_38961</name>
</gene>
<feature type="region of interest" description="Disordered" evidence="1">
    <location>
        <begin position="52"/>
        <end position="73"/>
    </location>
</feature>
<dbReference type="AlphaFoldDB" id="A0AAV3Q8Y0"/>
<keyword evidence="3" id="KW-1185">Reference proteome</keyword>
<evidence type="ECO:0000313" key="2">
    <source>
        <dbReference type="EMBL" id="GAA0160013.1"/>
    </source>
</evidence>
<organism evidence="2 3">
    <name type="scientific">Lithospermum erythrorhizon</name>
    <name type="common">Purple gromwell</name>
    <name type="synonym">Lithospermum officinale var. erythrorhizon</name>
    <dbReference type="NCBI Taxonomy" id="34254"/>
    <lineage>
        <taxon>Eukaryota</taxon>
        <taxon>Viridiplantae</taxon>
        <taxon>Streptophyta</taxon>
        <taxon>Embryophyta</taxon>
        <taxon>Tracheophyta</taxon>
        <taxon>Spermatophyta</taxon>
        <taxon>Magnoliopsida</taxon>
        <taxon>eudicotyledons</taxon>
        <taxon>Gunneridae</taxon>
        <taxon>Pentapetalae</taxon>
        <taxon>asterids</taxon>
        <taxon>lamiids</taxon>
        <taxon>Boraginales</taxon>
        <taxon>Boraginaceae</taxon>
        <taxon>Boraginoideae</taxon>
        <taxon>Lithospermeae</taxon>
        <taxon>Lithospermum</taxon>
    </lineage>
</organism>
<accession>A0AAV3Q8Y0</accession>